<dbReference type="GO" id="GO:0003743">
    <property type="term" value="F:translation initiation factor activity"/>
    <property type="evidence" value="ECO:0007669"/>
    <property type="project" value="UniProtKB-KW"/>
</dbReference>
<dbReference type="Proteomes" id="UP001146793">
    <property type="component" value="Unassembled WGS sequence"/>
</dbReference>
<evidence type="ECO:0000313" key="4">
    <source>
        <dbReference type="Proteomes" id="UP001146793"/>
    </source>
</evidence>
<dbReference type="AlphaFoldDB" id="A0AAV7Y7L6"/>
<feature type="compositionally biased region" description="Basic residues" evidence="2">
    <location>
        <begin position="467"/>
        <end position="493"/>
    </location>
</feature>
<dbReference type="Gene3D" id="3.30.450.20">
    <property type="entry name" value="PAS domain"/>
    <property type="match status" value="1"/>
</dbReference>
<evidence type="ECO:0000313" key="3">
    <source>
        <dbReference type="EMBL" id="KAJ3424541.1"/>
    </source>
</evidence>
<reference evidence="3" key="1">
    <citation type="submission" date="2022-08" db="EMBL/GenBank/DDBJ databases">
        <title>Novel sulphate-reducing endosymbionts in the free-living metamonad Anaeramoeba.</title>
        <authorList>
            <person name="Jerlstrom-Hultqvist J."/>
            <person name="Cepicka I."/>
            <person name="Gallot-Lavallee L."/>
            <person name="Salas-Leiva D."/>
            <person name="Curtis B.A."/>
            <person name="Zahonova K."/>
            <person name="Pipaliya S."/>
            <person name="Dacks J."/>
            <person name="Roger A.J."/>
        </authorList>
    </citation>
    <scope>NUCLEOTIDE SEQUENCE</scope>
    <source>
        <strain evidence="3">Busselton2</strain>
    </source>
</reference>
<keyword evidence="3" id="KW-0648">Protein biosynthesis</keyword>
<proteinExistence type="predicted"/>
<feature type="region of interest" description="Disordered" evidence="2">
    <location>
        <begin position="363"/>
        <end position="533"/>
    </location>
</feature>
<feature type="compositionally biased region" description="Basic residues" evidence="2">
    <location>
        <begin position="503"/>
        <end position="533"/>
    </location>
</feature>
<dbReference type="CDD" id="cd00130">
    <property type="entry name" value="PAS"/>
    <property type="match status" value="1"/>
</dbReference>
<sequence>MGNTTDLPSYPPSSLKKHFKSLERHKDPILVFDSNQEIIFANRLSLKLFKSKKNKLFHSSLYQISTDFQPHQQKETPQAIVQEINGFGNEGPKSFQWYFKTSQSKEFMCSIYLNLFRSDGKLLCTAFLRNIQSNKVTKNTNKNSNENRRLDQKTLESNESLMDLLSIPKKTTNINSNSNQNKVKKSASSPSLKIVKTSFNTTTNNSMQKKRVARNTTKEEKHHILSFDDYDTKMTDILEGIKTIIRDSDDFSLENEVTQDLNEIYKVFKSAIVYRDSRVTKLNETIVEDRKTHKKKYQELESHLQRRLVGLKGEQELKESLQAENDFFQKNFNEMKRLMRIQQKALKKMKKISKKTKDFKNNIYQASSSSEDSSDNSLSSDLDSSSEKKKKKPKKKNENEEPKKKIENKSPNIKNKTKLYQTNNVNTSENESTDEKETEREKEKEKENKNDNNNGAQNENGKEKSPINKKRATKSNLKKIKKNQNKIKNKPRTKSKEKEFSKGKKKSKHNNKKTKKRVTKKKNNTKKSQTKNN</sequence>
<organism evidence="3 4">
    <name type="scientific">Anaeramoeba flamelloides</name>
    <dbReference type="NCBI Taxonomy" id="1746091"/>
    <lineage>
        <taxon>Eukaryota</taxon>
        <taxon>Metamonada</taxon>
        <taxon>Anaeramoebidae</taxon>
        <taxon>Anaeramoeba</taxon>
    </lineage>
</organism>
<accession>A0AAV7Y7L6</accession>
<gene>
    <name evidence="3" type="ORF">M0812_29264</name>
</gene>
<evidence type="ECO:0000256" key="1">
    <source>
        <dbReference type="SAM" id="Coils"/>
    </source>
</evidence>
<dbReference type="InterPro" id="IPR000014">
    <property type="entry name" value="PAS"/>
</dbReference>
<feature type="compositionally biased region" description="Basic and acidic residues" evidence="2">
    <location>
        <begin position="433"/>
        <end position="450"/>
    </location>
</feature>
<protein>
    <submittedName>
        <fullName evidence="3">Eukaryotic translation initiation factor 4 gamma</fullName>
    </submittedName>
</protein>
<dbReference type="EMBL" id="JANTQA010000072">
    <property type="protein sequence ID" value="KAJ3424541.1"/>
    <property type="molecule type" value="Genomic_DNA"/>
</dbReference>
<keyword evidence="3" id="KW-0396">Initiation factor</keyword>
<comment type="caution">
    <text evidence="3">The sequence shown here is derived from an EMBL/GenBank/DDBJ whole genome shotgun (WGS) entry which is preliminary data.</text>
</comment>
<feature type="coiled-coil region" evidence="1">
    <location>
        <begin position="311"/>
        <end position="338"/>
    </location>
</feature>
<name>A0AAV7Y7L6_9EUKA</name>
<feature type="compositionally biased region" description="Basic and acidic residues" evidence="2">
    <location>
        <begin position="396"/>
        <end position="408"/>
    </location>
</feature>
<keyword evidence="1" id="KW-0175">Coiled coil</keyword>
<evidence type="ECO:0000256" key="2">
    <source>
        <dbReference type="SAM" id="MobiDB-lite"/>
    </source>
</evidence>
<feature type="compositionally biased region" description="Low complexity" evidence="2">
    <location>
        <begin position="367"/>
        <end position="383"/>
    </location>
</feature>